<comment type="caution">
    <text evidence="2">The sequence shown here is derived from an EMBL/GenBank/DDBJ whole genome shotgun (WGS) entry which is preliminary data.</text>
</comment>
<sequence length="138" mass="15042">MGAGRRAVTVGALHHVELWIPDLNAAMRSWGWLLGELGWTPFQQWPVGHSWRLGATYLVLEASPALTGRRHDRRAPGLNHLAFHAGSAAAVDRLVEQAPAYGWELLFADRHPYAGGPDTYAGYLADGQGYEVELVASA</sequence>
<dbReference type="Proteomes" id="UP000607311">
    <property type="component" value="Unassembled WGS sequence"/>
</dbReference>
<accession>A0A9W5USX2</accession>
<feature type="domain" description="VOC" evidence="1">
    <location>
        <begin position="12"/>
        <end position="137"/>
    </location>
</feature>
<dbReference type="PANTHER" id="PTHR36113">
    <property type="entry name" value="LYASE, PUTATIVE-RELATED-RELATED"/>
    <property type="match status" value="1"/>
</dbReference>
<evidence type="ECO:0000313" key="2">
    <source>
        <dbReference type="EMBL" id="GIJ34972.1"/>
    </source>
</evidence>
<dbReference type="InterPro" id="IPR037523">
    <property type="entry name" value="VOC_core"/>
</dbReference>
<proteinExistence type="predicted"/>
<organism evidence="2 3">
    <name type="scientific">Micromonospora sediminimaris</name>
    <dbReference type="NCBI Taxonomy" id="547162"/>
    <lineage>
        <taxon>Bacteria</taxon>
        <taxon>Bacillati</taxon>
        <taxon>Actinomycetota</taxon>
        <taxon>Actinomycetes</taxon>
        <taxon>Micromonosporales</taxon>
        <taxon>Micromonosporaceae</taxon>
        <taxon>Micromonospora</taxon>
    </lineage>
</organism>
<keyword evidence="3" id="KW-1185">Reference proteome</keyword>
<reference evidence="2" key="1">
    <citation type="submission" date="2021-01" db="EMBL/GenBank/DDBJ databases">
        <title>Whole genome shotgun sequence of Verrucosispora sediminis NBRC 107745.</title>
        <authorList>
            <person name="Komaki H."/>
            <person name="Tamura T."/>
        </authorList>
    </citation>
    <scope>NUCLEOTIDE SEQUENCE</scope>
    <source>
        <strain evidence="2">NBRC 107745</strain>
    </source>
</reference>
<dbReference type="OrthoDB" id="5296884at2"/>
<name>A0A9W5USX2_9ACTN</name>
<dbReference type="SUPFAM" id="SSF54593">
    <property type="entry name" value="Glyoxalase/Bleomycin resistance protein/Dihydroxybiphenyl dioxygenase"/>
    <property type="match status" value="1"/>
</dbReference>
<protein>
    <recommendedName>
        <fullName evidence="1">VOC domain-containing protein</fullName>
    </recommendedName>
</protein>
<evidence type="ECO:0000313" key="3">
    <source>
        <dbReference type="Proteomes" id="UP000607311"/>
    </source>
</evidence>
<dbReference type="InterPro" id="IPR029068">
    <property type="entry name" value="Glyas_Bleomycin-R_OHBP_Dase"/>
</dbReference>
<dbReference type="PANTHER" id="PTHR36113:SF6">
    <property type="entry name" value="FOSFOMYCIN RESISTANCE PROTEIN FOSX"/>
    <property type="match status" value="1"/>
</dbReference>
<dbReference type="InterPro" id="IPR051332">
    <property type="entry name" value="Fosfomycin_Res_Enzymes"/>
</dbReference>
<dbReference type="PROSITE" id="PS51819">
    <property type="entry name" value="VOC"/>
    <property type="match status" value="1"/>
</dbReference>
<gene>
    <name evidence="2" type="ORF">Vse01_41200</name>
</gene>
<dbReference type="Pfam" id="PF13669">
    <property type="entry name" value="Glyoxalase_4"/>
    <property type="match status" value="1"/>
</dbReference>
<dbReference type="EMBL" id="BOPD01000025">
    <property type="protein sequence ID" value="GIJ34972.1"/>
    <property type="molecule type" value="Genomic_DNA"/>
</dbReference>
<dbReference type="RefSeq" id="WP_093410649.1">
    <property type="nucleotide sequence ID" value="NZ_BOPD01000025.1"/>
</dbReference>
<dbReference type="Gene3D" id="3.10.180.10">
    <property type="entry name" value="2,3-Dihydroxybiphenyl 1,2-Dioxygenase, domain 1"/>
    <property type="match status" value="1"/>
</dbReference>
<dbReference type="AlphaFoldDB" id="A0A9W5USX2"/>
<evidence type="ECO:0000259" key="1">
    <source>
        <dbReference type="PROSITE" id="PS51819"/>
    </source>
</evidence>